<evidence type="ECO:0000256" key="3">
    <source>
        <dbReference type="ARBA" id="ARBA00005349"/>
    </source>
</evidence>
<dbReference type="PROSITE" id="PS01304">
    <property type="entry name" value="UBIH"/>
    <property type="match status" value="1"/>
</dbReference>
<dbReference type="UniPathway" id="UPA00232"/>
<sequence length="405" mass="44047">MAEKYDVIVVGGGMVGAALGCGLGGSRLRVAVVEETPPPAFMPEQPHDLRVSAISIASASVLKTVGAWKGIASRRFCPFRRMRVWEGSGDVEFRSEDIDEPVLGYIVENRVVQLALLDRLVEFSNIDFLCPAKTKMIDYGPQGSTVELDDGRMLSARLLVAADGGYSRVRQVAGMGVSGWDYEQHALVLTVETGYGQQDITWQRFTPNGPQAFLPLDGPHASLVWYEAPAEVRRLKALPDEVLLRELVAEFPPVLGEIKRISAKGSFPLKRQHALNYSKEGVALIGDAAHMIHPLAGQGVNIGLLDAAALAQVLVGAHKSGRDIGAAHVLQTYESMRRNNNLVMMTTMDLFYRVFGNANRPLRLIRNLGLGLAERITPAKKLVMRYAMGLGGQLPNLARGEAILG</sequence>
<feature type="domain" description="FAD-binding" evidence="9">
    <location>
        <begin position="4"/>
        <end position="339"/>
    </location>
</feature>
<dbReference type="EMBL" id="AP017928">
    <property type="protein sequence ID" value="BBA37538.1"/>
    <property type="molecule type" value="Genomic_DNA"/>
</dbReference>
<dbReference type="InterPro" id="IPR002938">
    <property type="entry name" value="FAD-bd"/>
</dbReference>
<keyword evidence="11" id="KW-1185">Reference proteome</keyword>
<comment type="cofactor">
    <cofactor evidence="1">
        <name>FAD</name>
        <dbReference type="ChEBI" id="CHEBI:57692"/>
    </cofactor>
</comment>
<dbReference type="AlphaFoldDB" id="A0A286P4F9"/>
<keyword evidence="6" id="KW-0560">Oxidoreductase</keyword>
<dbReference type="PROSITE" id="PS51257">
    <property type="entry name" value="PROKAR_LIPOPROTEIN"/>
    <property type="match status" value="1"/>
</dbReference>
<comment type="pathway">
    <text evidence="2">Cofactor biosynthesis; ubiquinone biosynthesis.</text>
</comment>
<dbReference type="PRINTS" id="PR00420">
    <property type="entry name" value="RNGMNOXGNASE"/>
</dbReference>
<dbReference type="Gene3D" id="3.50.50.60">
    <property type="entry name" value="FAD/NAD(P)-binding domain"/>
    <property type="match status" value="2"/>
</dbReference>
<dbReference type="GO" id="GO:0008682">
    <property type="term" value="F:3-demethoxyubiquinol 3-hydroxylase activity"/>
    <property type="evidence" value="ECO:0007669"/>
    <property type="project" value="TreeGrafter"/>
</dbReference>
<evidence type="ECO:0000256" key="2">
    <source>
        <dbReference type="ARBA" id="ARBA00004749"/>
    </source>
</evidence>
<keyword evidence="4" id="KW-0285">Flavoprotein</keyword>
<dbReference type="NCBIfam" id="TIGR01988">
    <property type="entry name" value="Ubi-OHases"/>
    <property type="match status" value="1"/>
</dbReference>
<comment type="subunit">
    <text evidence="8">Component of the Ubi complex metabolon, which regroups five ubiquinone biosynthesis proteins (UbiE, UbiF, UbiG, UbiH and UbiI) and two accessory factors (UbiK and the lipid-binding protein UbiJ).</text>
</comment>
<dbReference type="OrthoDB" id="9769565at2"/>
<organism evidence="10 11">
    <name type="scientific">Methylocaldum marinum</name>
    <dbReference type="NCBI Taxonomy" id="1432792"/>
    <lineage>
        <taxon>Bacteria</taxon>
        <taxon>Pseudomonadati</taxon>
        <taxon>Pseudomonadota</taxon>
        <taxon>Gammaproteobacteria</taxon>
        <taxon>Methylococcales</taxon>
        <taxon>Methylococcaceae</taxon>
        <taxon>Methylocaldum</taxon>
    </lineage>
</organism>
<comment type="similarity">
    <text evidence="3">Belongs to the UbiH/COQ6 family.</text>
</comment>
<evidence type="ECO:0000313" key="11">
    <source>
        <dbReference type="Proteomes" id="UP000266313"/>
    </source>
</evidence>
<dbReference type="SUPFAM" id="SSF51905">
    <property type="entry name" value="FAD/NAD(P)-binding domain"/>
    <property type="match status" value="1"/>
</dbReference>
<dbReference type="PANTHER" id="PTHR43876:SF10">
    <property type="entry name" value="3-DEMETHOXYUBIQUINOL 3-HYDROXYLASE"/>
    <property type="match status" value="1"/>
</dbReference>
<keyword evidence="5" id="KW-0274">FAD</keyword>
<dbReference type="RefSeq" id="WP_119632509.1">
    <property type="nucleotide sequence ID" value="NZ_AP017928.1"/>
</dbReference>
<keyword evidence="7 10" id="KW-0503">Monooxygenase</keyword>
<dbReference type="InterPro" id="IPR010971">
    <property type="entry name" value="UbiH/COQ6"/>
</dbReference>
<dbReference type="PANTHER" id="PTHR43876">
    <property type="entry name" value="UBIQUINONE BIOSYNTHESIS MONOOXYGENASE COQ6, MITOCHONDRIAL"/>
    <property type="match status" value="1"/>
</dbReference>
<dbReference type="FunFam" id="3.50.50.60:FF:000021">
    <property type="entry name" value="Ubiquinone biosynthesis monooxygenase COQ6"/>
    <property type="match status" value="1"/>
</dbReference>
<dbReference type="Pfam" id="PF01494">
    <property type="entry name" value="FAD_binding_3"/>
    <property type="match status" value="1"/>
</dbReference>
<dbReference type="InterPro" id="IPR018168">
    <property type="entry name" value="Ubi_Hdrlase_CS"/>
</dbReference>
<dbReference type="GO" id="GO:0110142">
    <property type="term" value="C:ubiquinone biosynthesis complex"/>
    <property type="evidence" value="ECO:0007669"/>
    <property type="project" value="UniProtKB-ARBA"/>
</dbReference>
<evidence type="ECO:0000256" key="6">
    <source>
        <dbReference type="ARBA" id="ARBA00023002"/>
    </source>
</evidence>
<evidence type="ECO:0000256" key="8">
    <source>
        <dbReference type="ARBA" id="ARBA00065734"/>
    </source>
</evidence>
<evidence type="ECO:0000313" key="10">
    <source>
        <dbReference type="EMBL" id="BBA37538.1"/>
    </source>
</evidence>
<evidence type="ECO:0000256" key="1">
    <source>
        <dbReference type="ARBA" id="ARBA00001974"/>
    </source>
</evidence>
<dbReference type="InterPro" id="IPR036188">
    <property type="entry name" value="FAD/NAD-bd_sf"/>
</dbReference>
<evidence type="ECO:0000256" key="4">
    <source>
        <dbReference type="ARBA" id="ARBA00022630"/>
    </source>
</evidence>
<dbReference type="KEGG" id="mmai:sS8_5621"/>
<dbReference type="GO" id="GO:0006744">
    <property type="term" value="P:ubiquinone biosynthetic process"/>
    <property type="evidence" value="ECO:0007669"/>
    <property type="project" value="UniProtKB-UniPathway"/>
</dbReference>
<reference evidence="10 11" key="1">
    <citation type="submission" date="2016-12" db="EMBL/GenBank/DDBJ databases">
        <title>Genome sequencing of Methylocaldum marinum.</title>
        <authorList>
            <person name="Takeuchi M."/>
            <person name="Kamagata Y."/>
            <person name="Hiraoka S."/>
            <person name="Oshima K."/>
            <person name="Hattori M."/>
            <person name="Iwasaki W."/>
        </authorList>
    </citation>
    <scope>NUCLEOTIDE SEQUENCE [LARGE SCALE GENOMIC DNA]</scope>
    <source>
        <strain evidence="10 11">S8</strain>
    </source>
</reference>
<gene>
    <name evidence="10" type="ORF">sS8_5621</name>
</gene>
<evidence type="ECO:0000256" key="7">
    <source>
        <dbReference type="ARBA" id="ARBA00023033"/>
    </source>
</evidence>
<dbReference type="Proteomes" id="UP000266313">
    <property type="component" value="Chromosome"/>
</dbReference>
<evidence type="ECO:0000256" key="5">
    <source>
        <dbReference type="ARBA" id="ARBA00022827"/>
    </source>
</evidence>
<accession>A0A286P4F9</accession>
<evidence type="ECO:0000259" key="9">
    <source>
        <dbReference type="Pfam" id="PF01494"/>
    </source>
</evidence>
<name>A0A286P4F9_9GAMM</name>
<dbReference type="GO" id="GO:0071949">
    <property type="term" value="F:FAD binding"/>
    <property type="evidence" value="ECO:0007669"/>
    <property type="project" value="InterPro"/>
</dbReference>
<protein>
    <submittedName>
        <fullName evidence="10">FAD-binding monooxygenase</fullName>
    </submittedName>
</protein>
<dbReference type="InterPro" id="IPR051205">
    <property type="entry name" value="UbiH/COQ6_monooxygenase"/>
</dbReference>
<proteinExistence type="inferred from homology"/>